<dbReference type="AlphaFoldDB" id="A0A1Y5T9L3"/>
<dbReference type="Pfam" id="PF09898">
    <property type="entry name" value="DUF2125"/>
    <property type="match status" value="1"/>
</dbReference>
<protein>
    <recommendedName>
        <fullName evidence="3">DUF2125 domain-containing protein</fullName>
    </recommendedName>
</protein>
<proteinExistence type="predicted"/>
<dbReference type="EMBL" id="FWFL01000008">
    <property type="protein sequence ID" value="SLN55381.1"/>
    <property type="molecule type" value="Genomic_DNA"/>
</dbReference>
<keyword evidence="2" id="KW-1185">Reference proteome</keyword>
<evidence type="ECO:0008006" key="3">
    <source>
        <dbReference type="Google" id="ProtNLM"/>
    </source>
</evidence>
<evidence type="ECO:0000313" key="2">
    <source>
        <dbReference type="Proteomes" id="UP000193827"/>
    </source>
</evidence>
<organism evidence="1 2">
    <name type="scientific">Roseovarius litorisediminis</name>
    <dbReference type="NCBI Taxonomy" id="1312363"/>
    <lineage>
        <taxon>Bacteria</taxon>
        <taxon>Pseudomonadati</taxon>
        <taxon>Pseudomonadota</taxon>
        <taxon>Alphaproteobacteria</taxon>
        <taxon>Rhodobacterales</taxon>
        <taxon>Roseobacteraceae</taxon>
        <taxon>Roseovarius</taxon>
    </lineage>
</organism>
<dbReference type="RefSeq" id="WP_085893192.1">
    <property type="nucleotide sequence ID" value="NZ_FWFL01000008.1"/>
</dbReference>
<sequence length="335" mass="36811">MRFLLTIILAASGLWAGYWFVGSIGLKTGFESWFEARRAEGWATDYSDLSIQGFPNRFDTNLIDLSLADPETGIAWEAPFFQILALSYRPSHVIAVWPHKQLIATPLEKYDIQSDDMRASLVLAATTSLELERSTLTAKNFQVSPANSDNLTRISALTLAAEHMADKGDAIYRLGISTDGLMPSESWRMHVDPTGTLPQALDALRADLTVQFDKPWDRSAIEVSRPQIRLIRIKIAEARWGQLELQAAGEVSVDKSGLPTGEITIKAKNWRDILKLAGSSGAMPDVLVETLESGLSMMSQLAGNPKTLDIPLGFRNGRIMLGPLPIGPAPVLKLR</sequence>
<dbReference type="Proteomes" id="UP000193827">
    <property type="component" value="Unassembled WGS sequence"/>
</dbReference>
<reference evidence="1 2" key="1">
    <citation type="submission" date="2017-03" db="EMBL/GenBank/DDBJ databases">
        <authorList>
            <person name="Afonso C.L."/>
            <person name="Miller P.J."/>
            <person name="Scott M.A."/>
            <person name="Spackman E."/>
            <person name="Goraichik I."/>
            <person name="Dimitrov K.M."/>
            <person name="Suarez D.L."/>
            <person name="Swayne D.E."/>
        </authorList>
    </citation>
    <scope>NUCLEOTIDE SEQUENCE [LARGE SCALE GENOMIC DNA]</scope>
    <source>
        <strain evidence="1 2">CECT 8287</strain>
    </source>
</reference>
<dbReference type="OrthoDB" id="7625707at2"/>
<dbReference type="InterPro" id="IPR018666">
    <property type="entry name" value="DUF2125"/>
</dbReference>
<gene>
    <name evidence="1" type="ORF">PEL8287_02966</name>
</gene>
<name>A0A1Y5T9L3_9RHOB</name>
<evidence type="ECO:0000313" key="1">
    <source>
        <dbReference type="EMBL" id="SLN55381.1"/>
    </source>
</evidence>
<accession>A0A1Y5T9L3</accession>